<gene>
    <name evidence="2" type="ORF">PHMEG_00029247</name>
</gene>
<dbReference type="OrthoDB" id="94998at2759"/>
<keyword evidence="1" id="KW-0732">Signal</keyword>
<accession>A0A225V325</accession>
<organism evidence="2 3">
    <name type="scientific">Phytophthora megakarya</name>
    <dbReference type="NCBI Taxonomy" id="4795"/>
    <lineage>
        <taxon>Eukaryota</taxon>
        <taxon>Sar</taxon>
        <taxon>Stramenopiles</taxon>
        <taxon>Oomycota</taxon>
        <taxon>Peronosporomycetes</taxon>
        <taxon>Peronosporales</taxon>
        <taxon>Peronosporaceae</taxon>
        <taxon>Phytophthora</taxon>
    </lineage>
</organism>
<comment type="caution">
    <text evidence="2">The sequence shown here is derived from an EMBL/GenBank/DDBJ whole genome shotgun (WGS) entry which is preliminary data.</text>
</comment>
<evidence type="ECO:0000313" key="2">
    <source>
        <dbReference type="EMBL" id="OWY99711.1"/>
    </source>
</evidence>
<name>A0A225V325_9STRA</name>
<evidence type="ECO:0000256" key="1">
    <source>
        <dbReference type="SAM" id="SignalP"/>
    </source>
</evidence>
<feature type="signal peptide" evidence="1">
    <location>
        <begin position="1"/>
        <end position="25"/>
    </location>
</feature>
<reference evidence="3" key="1">
    <citation type="submission" date="2017-03" db="EMBL/GenBank/DDBJ databases">
        <title>Phytopthora megakarya and P. palmivora, two closely related causual agents of cacao black pod achieved similar genome size and gene model numbers by different mechanisms.</title>
        <authorList>
            <person name="Ali S."/>
            <person name="Shao J."/>
            <person name="Larry D.J."/>
            <person name="Kronmiller B."/>
            <person name="Shen D."/>
            <person name="Strem M.D."/>
            <person name="Melnick R.L."/>
            <person name="Guiltinan M.J."/>
            <person name="Tyler B.M."/>
            <person name="Meinhardt L.W."/>
            <person name="Bailey B.A."/>
        </authorList>
    </citation>
    <scope>NUCLEOTIDE SEQUENCE [LARGE SCALE GENOMIC DNA]</scope>
    <source>
        <strain evidence="3">zdho120</strain>
    </source>
</reference>
<evidence type="ECO:0000313" key="3">
    <source>
        <dbReference type="Proteomes" id="UP000198211"/>
    </source>
</evidence>
<dbReference type="PANTHER" id="PTHR35606">
    <property type="entry name" value="CELLULOSE-BINDING FAMILY II PROTEIN"/>
    <property type="match status" value="1"/>
</dbReference>
<dbReference type="AlphaFoldDB" id="A0A225V325"/>
<dbReference type="Proteomes" id="UP000198211">
    <property type="component" value="Unassembled WGS sequence"/>
</dbReference>
<sequence>MAPSLLSSFSAVILATAVATAPANAASNSSAAHAPFGTITSKSGECVVGNPNTYITPTDLKWIWDNNMQNVPKYNVWITDQLVANNGTINYCIRWDGDTKLTKEIATKLQPMLARQHAAWNRWLIGYNCWPYDEIKVNVVGVAVKDKSLVEFDDDTLGPIYVGDLDKEGSPQCPDNCYLLVDGSGGYSESSGCKGKPYHISLWPKQGLAGGWGTYWGQQVDLENMLAHLDDKELEIVSHEMGHGFGLPDFYGEASKPANFKPSIMEAGKSSTVTDSDGWMLRRVLENKKQNYNF</sequence>
<keyword evidence="3" id="KW-1185">Reference proteome</keyword>
<feature type="chain" id="PRO_5013393475" description="Neutral zinc metallopeptidase" evidence="1">
    <location>
        <begin position="26"/>
        <end position="294"/>
    </location>
</feature>
<proteinExistence type="predicted"/>
<evidence type="ECO:0008006" key="4">
    <source>
        <dbReference type="Google" id="ProtNLM"/>
    </source>
</evidence>
<dbReference type="PANTHER" id="PTHR35606:SF4">
    <property type="entry name" value="CELLULOSE-BINDING FAMILY II PROTEIN"/>
    <property type="match status" value="1"/>
</dbReference>
<protein>
    <recommendedName>
        <fullName evidence="4">Neutral zinc metallopeptidase</fullName>
    </recommendedName>
</protein>
<dbReference type="EMBL" id="NBNE01008234">
    <property type="protein sequence ID" value="OWY99711.1"/>
    <property type="molecule type" value="Genomic_DNA"/>
</dbReference>